<evidence type="ECO:0000313" key="4">
    <source>
        <dbReference type="Proteomes" id="UP000030678"/>
    </source>
</evidence>
<dbReference type="InterPro" id="IPR012967">
    <property type="entry name" value="COMT_dimerisation"/>
</dbReference>
<accession>V9CY71</accession>
<dbReference type="VEuPathDB" id="FungiDB:G647_09148"/>
<sequence length="213" mass="22918">MTDQDPSPPLLELAQQVLADCKIITDHLARNGLPSPSLAADAYPFFPGTGPPGVDTFPRLSDDIRAARTRLRVAAASLAQLAAGPADAAMTCLIGHWMTACLQYIYHFRLAEHVPVDGDISYKYLAAKAGVVPNQCARVLKFVATEGFFHQTRPGHGAHTALSKMLLMPDFRDTVGYVTEESFAGGPKMVEAAEKYPGSGGKERDVLEPGPQR</sequence>
<dbReference type="Gene3D" id="1.10.10.10">
    <property type="entry name" value="Winged helix-like DNA-binding domain superfamily/Winged helix DNA-binding domain"/>
    <property type="match status" value="1"/>
</dbReference>
<dbReference type="InterPro" id="IPR036388">
    <property type="entry name" value="WH-like_DNA-bd_sf"/>
</dbReference>
<dbReference type="Proteomes" id="UP000030678">
    <property type="component" value="Unassembled WGS sequence"/>
</dbReference>
<dbReference type="GeneID" id="19987641"/>
<evidence type="ECO:0000313" key="3">
    <source>
        <dbReference type="EMBL" id="ETI19316.1"/>
    </source>
</evidence>
<dbReference type="EMBL" id="KB822710">
    <property type="protein sequence ID" value="ETI19316.1"/>
    <property type="molecule type" value="Genomic_DNA"/>
</dbReference>
<dbReference type="InterPro" id="IPR036390">
    <property type="entry name" value="WH_DNA-bd_sf"/>
</dbReference>
<evidence type="ECO:0000259" key="2">
    <source>
        <dbReference type="Pfam" id="PF08100"/>
    </source>
</evidence>
<feature type="domain" description="O-methyltransferase dimerisation" evidence="2">
    <location>
        <begin position="93"/>
        <end position="167"/>
    </location>
</feature>
<proteinExistence type="predicted"/>
<dbReference type="PANTHER" id="PTHR43712">
    <property type="entry name" value="PUTATIVE (AFU_ORTHOLOGUE AFUA_4G14580)-RELATED"/>
    <property type="match status" value="1"/>
</dbReference>
<reference evidence="3 4" key="1">
    <citation type="submission" date="2013-03" db="EMBL/GenBank/DDBJ databases">
        <title>The Genome Sequence of Cladophialophora carrionii CBS 160.54.</title>
        <authorList>
            <consortium name="The Broad Institute Genomics Platform"/>
            <person name="Cuomo C."/>
            <person name="de Hoog S."/>
            <person name="Gorbushina A."/>
            <person name="Walker B."/>
            <person name="Young S.K."/>
            <person name="Zeng Q."/>
            <person name="Gargeya S."/>
            <person name="Fitzgerald M."/>
            <person name="Haas B."/>
            <person name="Abouelleil A."/>
            <person name="Allen A.W."/>
            <person name="Alvarado L."/>
            <person name="Arachchi H.M."/>
            <person name="Berlin A.M."/>
            <person name="Chapman S.B."/>
            <person name="Gainer-Dewar J."/>
            <person name="Goldberg J."/>
            <person name="Griggs A."/>
            <person name="Gujja S."/>
            <person name="Hansen M."/>
            <person name="Howarth C."/>
            <person name="Imamovic A."/>
            <person name="Ireland A."/>
            <person name="Larimer J."/>
            <person name="McCowan C."/>
            <person name="Murphy C."/>
            <person name="Pearson M."/>
            <person name="Poon T.W."/>
            <person name="Priest M."/>
            <person name="Roberts A."/>
            <person name="Saif S."/>
            <person name="Shea T."/>
            <person name="Sisk P."/>
            <person name="Sykes S."/>
            <person name="Wortman J."/>
            <person name="Nusbaum C."/>
            <person name="Birren B."/>
        </authorList>
    </citation>
    <scope>NUCLEOTIDE SEQUENCE [LARGE SCALE GENOMIC DNA]</scope>
    <source>
        <strain evidence="3 4">CBS 160.54</strain>
    </source>
</reference>
<dbReference type="SUPFAM" id="SSF46785">
    <property type="entry name" value="Winged helix' DNA-binding domain"/>
    <property type="match status" value="1"/>
</dbReference>
<evidence type="ECO:0000256" key="1">
    <source>
        <dbReference type="SAM" id="MobiDB-lite"/>
    </source>
</evidence>
<dbReference type="RefSeq" id="XP_008731675.1">
    <property type="nucleotide sequence ID" value="XM_008733453.1"/>
</dbReference>
<dbReference type="Pfam" id="PF08100">
    <property type="entry name" value="Dimerisation"/>
    <property type="match status" value="1"/>
</dbReference>
<dbReference type="OrthoDB" id="1606438at2759"/>
<feature type="region of interest" description="Disordered" evidence="1">
    <location>
        <begin position="194"/>
        <end position="213"/>
    </location>
</feature>
<organism evidence="3 4">
    <name type="scientific">Cladophialophora carrionii CBS 160.54</name>
    <dbReference type="NCBI Taxonomy" id="1279043"/>
    <lineage>
        <taxon>Eukaryota</taxon>
        <taxon>Fungi</taxon>
        <taxon>Dikarya</taxon>
        <taxon>Ascomycota</taxon>
        <taxon>Pezizomycotina</taxon>
        <taxon>Eurotiomycetes</taxon>
        <taxon>Chaetothyriomycetidae</taxon>
        <taxon>Chaetothyriales</taxon>
        <taxon>Herpotrichiellaceae</taxon>
        <taxon>Cladophialophora</taxon>
    </lineage>
</organism>
<dbReference type="AlphaFoldDB" id="V9CY71"/>
<dbReference type="PANTHER" id="PTHR43712:SF5">
    <property type="entry name" value="O-METHYLTRANSFERASE ASQN-RELATED"/>
    <property type="match status" value="1"/>
</dbReference>
<protein>
    <recommendedName>
        <fullName evidence="2">O-methyltransferase dimerisation domain-containing protein</fullName>
    </recommendedName>
</protein>
<dbReference type="HOGENOM" id="CLU_1320908_0_0_1"/>
<name>V9CY71_9EURO</name>
<gene>
    <name evidence="3" type="ORF">G647_09148</name>
</gene>